<reference evidence="1 2" key="1">
    <citation type="journal article" date="2019" name="Environ. Microbiol.">
        <title>Species interactions and distinct microbial communities in high Arctic permafrost affected cryosols are associated with the CH4 and CO2 gas fluxes.</title>
        <authorList>
            <person name="Altshuler I."/>
            <person name="Hamel J."/>
            <person name="Turney S."/>
            <person name="Magnuson E."/>
            <person name="Levesque R."/>
            <person name="Greer C."/>
            <person name="Whyte L.G."/>
        </authorList>
    </citation>
    <scope>NUCLEOTIDE SEQUENCE [LARGE SCALE GENOMIC DNA]</scope>
    <source>
        <strain evidence="1 2">S13Y</strain>
    </source>
</reference>
<dbReference type="Pfam" id="PF19654">
    <property type="entry name" value="DUF6157"/>
    <property type="match status" value="1"/>
</dbReference>
<dbReference type="OrthoDB" id="2361182at2"/>
<keyword evidence="2" id="KW-1185">Reference proteome</keyword>
<protein>
    <submittedName>
        <fullName evidence="1">Uncharacterized protein</fullName>
    </submittedName>
</protein>
<evidence type="ECO:0000313" key="1">
    <source>
        <dbReference type="EMBL" id="TPG10128.1"/>
    </source>
</evidence>
<comment type="caution">
    <text evidence="1">The sequence shown here is derived from an EMBL/GenBank/DDBJ whole genome shotgun (WGS) entry which is preliminary data.</text>
</comment>
<dbReference type="EMBL" id="RCZO01000003">
    <property type="protein sequence ID" value="TPG10128.1"/>
    <property type="molecule type" value="Genomic_DNA"/>
</dbReference>
<dbReference type="AlphaFoldDB" id="A0A502CAZ3"/>
<sequence>MRASPLPKRYGWGLYFNAEGKVALCTVESPAYKRFAGNPSLMQRFAMRSKRACTCQAMYGKCGAKI</sequence>
<accession>A0A502CAZ3</accession>
<evidence type="ECO:0000313" key="2">
    <source>
        <dbReference type="Proteomes" id="UP000319486"/>
    </source>
</evidence>
<dbReference type="InterPro" id="IPR046155">
    <property type="entry name" value="DUF6157"/>
</dbReference>
<name>A0A502CAZ3_9GAMM</name>
<proteinExistence type="predicted"/>
<gene>
    <name evidence="1" type="ORF">EAH88_07105</name>
</gene>
<dbReference type="Proteomes" id="UP000319486">
    <property type="component" value="Unassembled WGS sequence"/>
</dbReference>
<organism evidence="1 2">
    <name type="scientific">Rhodanobacter glycinis</name>
    <dbReference type="NCBI Taxonomy" id="582702"/>
    <lineage>
        <taxon>Bacteria</taxon>
        <taxon>Pseudomonadati</taxon>
        <taxon>Pseudomonadota</taxon>
        <taxon>Gammaproteobacteria</taxon>
        <taxon>Lysobacterales</taxon>
        <taxon>Rhodanobacteraceae</taxon>
        <taxon>Rhodanobacter</taxon>
    </lineage>
</organism>